<evidence type="ECO:0000313" key="3">
    <source>
        <dbReference type="Proteomes" id="UP000887116"/>
    </source>
</evidence>
<name>A0A8X6L2I2_TRICU</name>
<keyword evidence="1" id="KW-0175">Coiled coil</keyword>
<sequence>MEITTLNRLRGALKAKVRKVELFGTGSEQSPSLLEVKLHLKNISALREKIELLEKIITALQWRSTYQNLTRSSSSQKIVLIKQR</sequence>
<protein>
    <submittedName>
        <fullName evidence="2">Uncharacterized protein</fullName>
    </submittedName>
</protein>
<evidence type="ECO:0000256" key="1">
    <source>
        <dbReference type="SAM" id="Coils"/>
    </source>
</evidence>
<keyword evidence="3" id="KW-1185">Reference proteome</keyword>
<organism evidence="2 3">
    <name type="scientific">Trichonephila clavata</name>
    <name type="common">Joro spider</name>
    <name type="synonym">Nephila clavata</name>
    <dbReference type="NCBI Taxonomy" id="2740835"/>
    <lineage>
        <taxon>Eukaryota</taxon>
        <taxon>Metazoa</taxon>
        <taxon>Ecdysozoa</taxon>
        <taxon>Arthropoda</taxon>
        <taxon>Chelicerata</taxon>
        <taxon>Arachnida</taxon>
        <taxon>Araneae</taxon>
        <taxon>Araneomorphae</taxon>
        <taxon>Entelegynae</taxon>
        <taxon>Araneoidea</taxon>
        <taxon>Nephilidae</taxon>
        <taxon>Trichonephila</taxon>
    </lineage>
</organism>
<dbReference type="EMBL" id="BMAO01004547">
    <property type="protein sequence ID" value="GFQ95345.1"/>
    <property type="molecule type" value="Genomic_DNA"/>
</dbReference>
<dbReference type="AlphaFoldDB" id="A0A8X6L2I2"/>
<proteinExistence type="predicted"/>
<gene>
    <name evidence="2" type="ORF">TNCT_23071</name>
</gene>
<accession>A0A8X6L2I2</accession>
<feature type="coiled-coil region" evidence="1">
    <location>
        <begin position="36"/>
        <end position="63"/>
    </location>
</feature>
<dbReference type="Proteomes" id="UP000887116">
    <property type="component" value="Unassembled WGS sequence"/>
</dbReference>
<reference evidence="2" key="1">
    <citation type="submission" date="2020-07" db="EMBL/GenBank/DDBJ databases">
        <title>Multicomponent nature underlies the extraordinary mechanical properties of spider dragline silk.</title>
        <authorList>
            <person name="Kono N."/>
            <person name="Nakamura H."/>
            <person name="Mori M."/>
            <person name="Yoshida Y."/>
            <person name="Ohtoshi R."/>
            <person name="Malay A.D."/>
            <person name="Moran D.A.P."/>
            <person name="Tomita M."/>
            <person name="Numata K."/>
            <person name="Arakawa K."/>
        </authorList>
    </citation>
    <scope>NUCLEOTIDE SEQUENCE</scope>
</reference>
<evidence type="ECO:0000313" key="2">
    <source>
        <dbReference type="EMBL" id="GFQ95345.1"/>
    </source>
</evidence>
<comment type="caution">
    <text evidence="2">The sequence shown here is derived from an EMBL/GenBank/DDBJ whole genome shotgun (WGS) entry which is preliminary data.</text>
</comment>